<dbReference type="Proteomes" id="UP001549749">
    <property type="component" value="Unassembled WGS sequence"/>
</dbReference>
<evidence type="ECO:0000256" key="4">
    <source>
        <dbReference type="ARBA" id="ARBA00023136"/>
    </source>
</evidence>
<feature type="transmembrane region" description="Helical" evidence="5">
    <location>
        <begin position="120"/>
        <end position="140"/>
    </location>
</feature>
<comment type="caution">
    <text evidence="7">The sequence shown here is derived from an EMBL/GenBank/DDBJ whole genome shotgun (WGS) entry which is preliminary data.</text>
</comment>
<dbReference type="Pfam" id="PF07291">
    <property type="entry name" value="MauE"/>
    <property type="match status" value="1"/>
</dbReference>
<comment type="subcellular location">
    <subcellularLocation>
        <location evidence="1">Membrane</location>
        <topology evidence="1">Multi-pass membrane protein</topology>
    </subcellularLocation>
</comment>
<dbReference type="RefSeq" id="WP_354661966.1">
    <property type="nucleotide sequence ID" value="NZ_JBEXAC010000002.1"/>
</dbReference>
<proteinExistence type="predicted"/>
<organism evidence="7 8">
    <name type="scientific">Chitinophaga defluvii</name>
    <dbReference type="NCBI Taxonomy" id="3163343"/>
    <lineage>
        <taxon>Bacteria</taxon>
        <taxon>Pseudomonadati</taxon>
        <taxon>Bacteroidota</taxon>
        <taxon>Chitinophagia</taxon>
        <taxon>Chitinophagales</taxon>
        <taxon>Chitinophagaceae</taxon>
        <taxon>Chitinophaga</taxon>
    </lineage>
</organism>
<feature type="transmembrane region" description="Helical" evidence="5">
    <location>
        <begin position="48"/>
        <end position="69"/>
    </location>
</feature>
<reference evidence="7 8" key="1">
    <citation type="submission" date="2024-06" db="EMBL/GenBank/DDBJ databases">
        <title>Chitinophaga defluvii sp. nov., isolated from municipal sewage.</title>
        <authorList>
            <person name="Zhang L."/>
        </authorList>
    </citation>
    <scope>NUCLEOTIDE SEQUENCE [LARGE SCALE GENOMIC DNA]</scope>
    <source>
        <strain evidence="7 8">H8</strain>
    </source>
</reference>
<evidence type="ECO:0000256" key="1">
    <source>
        <dbReference type="ARBA" id="ARBA00004141"/>
    </source>
</evidence>
<gene>
    <name evidence="7" type="ORF">ABR189_18580</name>
</gene>
<accession>A0ABV2T8T4</accession>
<keyword evidence="4 5" id="KW-0472">Membrane</keyword>
<keyword evidence="3 5" id="KW-1133">Transmembrane helix</keyword>
<name>A0ABV2T8T4_9BACT</name>
<evidence type="ECO:0000256" key="2">
    <source>
        <dbReference type="ARBA" id="ARBA00022692"/>
    </source>
</evidence>
<dbReference type="InterPro" id="IPR009908">
    <property type="entry name" value="Methylamine_util_MauE"/>
</dbReference>
<protein>
    <submittedName>
        <fullName evidence="7">MauE/DoxX family redox-associated membrane protein</fullName>
    </submittedName>
</protein>
<feature type="domain" description="Methylamine utilisation protein MauE" evidence="6">
    <location>
        <begin position="7"/>
        <end position="135"/>
    </location>
</feature>
<dbReference type="EMBL" id="JBEXAC010000002">
    <property type="protein sequence ID" value="MET6999401.1"/>
    <property type="molecule type" value="Genomic_DNA"/>
</dbReference>
<evidence type="ECO:0000256" key="3">
    <source>
        <dbReference type="ARBA" id="ARBA00022989"/>
    </source>
</evidence>
<evidence type="ECO:0000259" key="6">
    <source>
        <dbReference type="Pfam" id="PF07291"/>
    </source>
</evidence>
<keyword evidence="8" id="KW-1185">Reference proteome</keyword>
<evidence type="ECO:0000313" key="8">
    <source>
        <dbReference type="Proteomes" id="UP001549749"/>
    </source>
</evidence>
<feature type="transmembrane region" description="Helical" evidence="5">
    <location>
        <begin position="81"/>
        <end position="100"/>
    </location>
</feature>
<evidence type="ECO:0000313" key="7">
    <source>
        <dbReference type="EMBL" id="MET6999401.1"/>
    </source>
</evidence>
<sequence length="159" mass="17593">MTMKLKAILTEVAAVVLCIVYSYTAYQKIFGHTGFVMHFRQVPVFRNFPTLSAITIPALEILIVLLLLLQHSRLKTLGFGLSMMLLILFTGYLSMMKLFASKLPCSCGGFISSLTFGEHIVFNLFLLTLSIVGFILNSGLSSIQISKLFKSSATIKAIF</sequence>
<evidence type="ECO:0000256" key="5">
    <source>
        <dbReference type="SAM" id="Phobius"/>
    </source>
</evidence>
<keyword evidence="2 5" id="KW-0812">Transmembrane</keyword>